<dbReference type="Proteomes" id="UP000632322">
    <property type="component" value="Unassembled WGS sequence"/>
</dbReference>
<protein>
    <submittedName>
        <fullName evidence="1">Uncharacterized protein</fullName>
    </submittedName>
</protein>
<proteinExistence type="predicted"/>
<evidence type="ECO:0000313" key="1">
    <source>
        <dbReference type="EMBL" id="GGC30764.1"/>
    </source>
</evidence>
<accession>A0ABQ1LYK1</accession>
<sequence length="194" mass="21695">MIAYHRSMNSSELGSDLKRDAPSGTIDTAFVLKFEPLYALTDLESEILSDIGPKTKVRESFKRKHFLKVAEWKAIGVLPSLEEISSDDIDFVTGVALDDDTPNRFRLPLLQMLPGVGIPMASTLLTVVNPKKFSIMDSRALTVLHDFALVPTDNPAQMDYQTYRKLMKSLAKGANCAPIDLYRALIAYSRQERD</sequence>
<dbReference type="EMBL" id="BMJG01000002">
    <property type="protein sequence ID" value="GGC30764.1"/>
    <property type="molecule type" value="Genomic_DNA"/>
</dbReference>
<comment type="caution">
    <text evidence="1">The sequence shown here is derived from an EMBL/GenBank/DDBJ whole genome shotgun (WGS) entry which is preliminary data.</text>
</comment>
<evidence type="ECO:0000313" key="2">
    <source>
        <dbReference type="Proteomes" id="UP000632322"/>
    </source>
</evidence>
<name>A0ABQ1LYK1_9MICO</name>
<organism evidence="1 2">
    <name type="scientific">Brevibacterium sediminis</name>
    <dbReference type="NCBI Taxonomy" id="1857024"/>
    <lineage>
        <taxon>Bacteria</taxon>
        <taxon>Bacillati</taxon>
        <taxon>Actinomycetota</taxon>
        <taxon>Actinomycetes</taxon>
        <taxon>Micrococcales</taxon>
        <taxon>Brevibacteriaceae</taxon>
        <taxon>Brevibacterium</taxon>
    </lineage>
</organism>
<reference evidence="2" key="1">
    <citation type="journal article" date="2019" name="Int. J. Syst. Evol. Microbiol.">
        <title>The Global Catalogue of Microorganisms (GCM) 10K type strain sequencing project: providing services to taxonomists for standard genome sequencing and annotation.</title>
        <authorList>
            <consortium name="The Broad Institute Genomics Platform"/>
            <consortium name="The Broad Institute Genome Sequencing Center for Infectious Disease"/>
            <person name="Wu L."/>
            <person name="Ma J."/>
        </authorList>
    </citation>
    <scope>NUCLEOTIDE SEQUENCE [LARGE SCALE GENOMIC DNA]</scope>
    <source>
        <strain evidence="2">CGMCC 1.15472</strain>
    </source>
</reference>
<gene>
    <name evidence="1" type="ORF">GCM10010974_11600</name>
</gene>
<keyword evidence="2" id="KW-1185">Reference proteome</keyword>